<keyword evidence="2 11" id="KW-0285">Flavoprotein</keyword>
<evidence type="ECO:0000256" key="8">
    <source>
        <dbReference type="PIRSR" id="PIRSR000350-2"/>
    </source>
</evidence>
<dbReference type="InterPro" id="IPR001100">
    <property type="entry name" value="Pyr_nuc-diS_OxRdtase"/>
</dbReference>
<feature type="domain" description="FAD/NAD(P)-binding" evidence="13">
    <location>
        <begin position="45"/>
        <end position="367"/>
    </location>
</feature>
<evidence type="ECO:0000256" key="2">
    <source>
        <dbReference type="ARBA" id="ARBA00022630"/>
    </source>
</evidence>
<reference evidence="14 15" key="1">
    <citation type="submission" date="2013-08" db="EMBL/GenBank/DDBJ databases">
        <title>The genome sequence of Knoellia sinensis.</title>
        <authorList>
            <person name="Zhu W."/>
            <person name="Wang G."/>
        </authorList>
    </citation>
    <scope>NUCLEOTIDE SEQUENCE [LARGE SCALE GENOMIC DNA]</scope>
    <source>
        <strain evidence="14 15">KCTC 19936</strain>
    </source>
</reference>
<dbReference type="PRINTS" id="PR00411">
    <property type="entry name" value="PNDRDTASEI"/>
</dbReference>
<dbReference type="EC" id="1.8.1.7" evidence="14"/>
<comment type="caution">
    <text evidence="14">The sequence shown here is derived from an EMBL/GenBank/DDBJ whole genome shotgun (WGS) entry which is preliminary data.</text>
</comment>
<feature type="binding site" evidence="9">
    <location>
        <position position="88"/>
    </location>
    <ligand>
        <name>FAD</name>
        <dbReference type="ChEBI" id="CHEBI:57692"/>
    </ligand>
</feature>
<keyword evidence="15" id="KW-1185">Reference proteome</keyword>
<proteinExistence type="inferred from homology"/>
<dbReference type="Gene3D" id="3.50.50.60">
    <property type="entry name" value="FAD/NAD(P)-binding domain"/>
    <property type="match status" value="2"/>
</dbReference>
<evidence type="ECO:0000256" key="9">
    <source>
        <dbReference type="PIRSR" id="PIRSR000350-3"/>
    </source>
</evidence>
<dbReference type="PROSITE" id="PS00076">
    <property type="entry name" value="PYRIDINE_REDOX_1"/>
    <property type="match status" value="1"/>
</dbReference>
<dbReference type="PANTHER" id="PTHR22912:SF217">
    <property type="entry name" value="DIHYDROLIPOYL DEHYDROGENASE"/>
    <property type="match status" value="1"/>
</dbReference>
<dbReference type="PRINTS" id="PR00368">
    <property type="entry name" value="FADPNR"/>
</dbReference>
<dbReference type="PIRSF" id="PIRSF000350">
    <property type="entry name" value="Mercury_reductase_MerA"/>
    <property type="match status" value="1"/>
</dbReference>
<dbReference type="InterPro" id="IPR023753">
    <property type="entry name" value="FAD/NAD-binding_dom"/>
</dbReference>
<evidence type="ECO:0000313" key="14">
    <source>
        <dbReference type="EMBL" id="KGN33888.1"/>
    </source>
</evidence>
<dbReference type="InterPro" id="IPR016156">
    <property type="entry name" value="FAD/NAD-linked_Rdtase_dimer_sf"/>
</dbReference>
<dbReference type="SUPFAM" id="SSF51905">
    <property type="entry name" value="FAD/NAD(P)-binding domain"/>
    <property type="match status" value="1"/>
</dbReference>
<keyword evidence="9" id="KW-0547">Nucleotide-binding</keyword>
<evidence type="ECO:0000256" key="3">
    <source>
        <dbReference type="ARBA" id="ARBA00022827"/>
    </source>
</evidence>
<comment type="similarity">
    <text evidence="1 11">Belongs to the class-I pyridine nucleotide-disulfide oxidoreductase family.</text>
</comment>
<dbReference type="GO" id="GO:0004362">
    <property type="term" value="F:glutathione-disulfide reductase (NADPH) activity"/>
    <property type="evidence" value="ECO:0007669"/>
    <property type="project" value="UniProtKB-EC"/>
</dbReference>
<feature type="disulfide bond" description="Redox-active" evidence="10">
    <location>
        <begin position="79"/>
        <end position="84"/>
    </location>
</feature>
<feature type="binding site" evidence="9">
    <location>
        <position position="311"/>
    </location>
    <ligand>
        <name>NAD(+)</name>
        <dbReference type="ChEBI" id="CHEBI:57540"/>
    </ligand>
</feature>
<dbReference type="InterPro" id="IPR036188">
    <property type="entry name" value="FAD/NAD-bd_sf"/>
</dbReference>
<dbReference type="InterPro" id="IPR004099">
    <property type="entry name" value="Pyr_nucl-diS_OxRdtase_dimer"/>
</dbReference>
<dbReference type="NCBIfam" id="NF005884">
    <property type="entry name" value="PRK07846.1"/>
    <property type="match status" value="1"/>
</dbReference>
<keyword evidence="7 11" id="KW-0676">Redox-active center</keyword>
<dbReference type="STRING" id="1385520.N802_08855"/>
<dbReference type="SUPFAM" id="SSF55424">
    <property type="entry name" value="FAD/NAD-linked reductases, dimerisation (C-terminal) domain"/>
    <property type="match status" value="1"/>
</dbReference>
<keyword evidence="4 11" id="KW-0560">Oxidoreductase</keyword>
<feature type="binding site" evidence="9">
    <location>
        <begin position="220"/>
        <end position="227"/>
    </location>
    <ligand>
        <name>NAD(+)</name>
        <dbReference type="ChEBI" id="CHEBI:57540"/>
    </ligand>
</feature>
<evidence type="ECO:0000256" key="5">
    <source>
        <dbReference type="ARBA" id="ARBA00023027"/>
    </source>
</evidence>
<keyword evidence="5 9" id="KW-0520">NAD</keyword>
<evidence type="ECO:0000259" key="12">
    <source>
        <dbReference type="Pfam" id="PF02852"/>
    </source>
</evidence>
<feature type="active site" description="Proton acceptor" evidence="8">
    <location>
        <position position="495"/>
    </location>
</feature>
<dbReference type="Gene3D" id="3.30.390.30">
    <property type="match status" value="1"/>
</dbReference>
<dbReference type="GO" id="GO:0004148">
    <property type="term" value="F:dihydrolipoyl dehydrogenase (NADH) activity"/>
    <property type="evidence" value="ECO:0007669"/>
    <property type="project" value="TreeGrafter"/>
</dbReference>
<dbReference type="InterPro" id="IPR050151">
    <property type="entry name" value="Class-I_Pyr_Nuc-Dis_Oxidored"/>
</dbReference>
<evidence type="ECO:0000256" key="10">
    <source>
        <dbReference type="PIRSR" id="PIRSR000350-4"/>
    </source>
</evidence>
<organism evidence="14 15">
    <name type="scientific">Knoellia sinensis KCTC 19936</name>
    <dbReference type="NCBI Taxonomy" id="1385520"/>
    <lineage>
        <taxon>Bacteria</taxon>
        <taxon>Bacillati</taxon>
        <taxon>Actinomycetota</taxon>
        <taxon>Actinomycetes</taxon>
        <taxon>Micrococcales</taxon>
        <taxon>Intrasporangiaceae</taxon>
        <taxon>Knoellia</taxon>
    </lineage>
</organism>
<feature type="domain" description="Pyridine nucleotide-disulphide oxidoreductase dimerisation" evidence="12">
    <location>
        <begin position="396"/>
        <end position="505"/>
    </location>
</feature>
<accession>A0A0A0J9S5</accession>
<evidence type="ECO:0000259" key="13">
    <source>
        <dbReference type="Pfam" id="PF07992"/>
    </source>
</evidence>
<sequence>MLRGYARWVVRASAKGVTTDASGTHGGSDGRDHTAYAEFMARHHDLIIIGTGSGNSLITPELEGLDIAIVEEGTFGGTCLNVGCIPTKMLVLPADRVVDAHEAERLGVTIGGDVTVDWPAIRDRIFTDRIDLIAAGGEDYRRGQNFVTVYAVRARFVGPRRLALESGEAITADRIVVAAGSRADLLDVDGLDQADPARGVHTSDTVMRMDELPRRMAIVGGGFVACEFAHVFSALGVEVTQIQRSGALLRSEEAEISQRYTELAHGRHDLRLDTQVESATRDSATGAWTLALKGRDGATDVEVDTVLVAVGRTPNGPRLEVEAGGIEVDEDRVVIVDAQQRTTAEGVWALGDVANPWQLKHVANHEARVVAHNLAVDTGRHADADAKPVEADHRYVPHAVFGHPQVAAFGPTRAELDAAGTDHVSYTQSFGDTAYGWALEDTTGILTIHADPATGLILAAHCMGPHASTLIQPLIQAASFGQKARDVARGQYWIHPALAEVVENALLGLDLTD</sequence>
<dbReference type="Proteomes" id="UP000030002">
    <property type="component" value="Unassembled WGS sequence"/>
</dbReference>
<dbReference type="PANTHER" id="PTHR22912">
    <property type="entry name" value="DISULFIDE OXIDOREDUCTASE"/>
    <property type="match status" value="1"/>
</dbReference>
<dbReference type="GO" id="GO:0006103">
    <property type="term" value="P:2-oxoglutarate metabolic process"/>
    <property type="evidence" value="ECO:0007669"/>
    <property type="project" value="TreeGrafter"/>
</dbReference>
<evidence type="ECO:0000256" key="1">
    <source>
        <dbReference type="ARBA" id="ARBA00007532"/>
    </source>
</evidence>
<comment type="cofactor">
    <cofactor evidence="9">
        <name>FAD</name>
        <dbReference type="ChEBI" id="CHEBI:57692"/>
    </cofactor>
    <text evidence="9">Binds 1 FAD per subunit.</text>
</comment>
<evidence type="ECO:0000256" key="11">
    <source>
        <dbReference type="RuleBase" id="RU003691"/>
    </source>
</evidence>
<feature type="binding site" evidence="9">
    <location>
        <position position="352"/>
    </location>
    <ligand>
        <name>FAD</name>
        <dbReference type="ChEBI" id="CHEBI:57692"/>
    </ligand>
</feature>
<evidence type="ECO:0000256" key="4">
    <source>
        <dbReference type="ARBA" id="ARBA00023002"/>
    </source>
</evidence>
<protein>
    <submittedName>
        <fullName evidence="14">Mycothione reductase</fullName>
        <ecNumber evidence="14">1.8.1.7</ecNumber>
    </submittedName>
</protein>
<dbReference type="EMBL" id="AVPJ01000003">
    <property type="protein sequence ID" value="KGN33888.1"/>
    <property type="molecule type" value="Genomic_DNA"/>
</dbReference>
<dbReference type="GO" id="GO:0050660">
    <property type="term" value="F:flavin adenine dinucleotide binding"/>
    <property type="evidence" value="ECO:0007669"/>
    <property type="project" value="TreeGrafter"/>
</dbReference>
<dbReference type="AlphaFoldDB" id="A0A0A0J9S5"/>
<dbReference type="eggNOG" id="COG1249">
    <property type="taxonomic scope" value="Bacteria"/>
</dbReference>
<dbReference type="InterPro" id="IPR012999">
    <property type="entry name" value="Pyr_OxRdtase_I_AS"/>
</dbReference>
<dbReference type="Pfam" id="PF02852">
    <property type="entry name" value="Pyr_redox_dim"/>
    <property type="match status" value="1"/>
</dbReference>
<evidence type="ECO:0000313" key="15">
    <source>
        <dbReference type="Proteomes" id="UP000030002"/>
    </source>
</evidence>
<dbReference type="Pfam" id="PF07992">
    <property type="entry name" value="Pyr_redox_2"/>
    <property type="match status" value="1"/>
</dbReference>
<gene>
    <name evidence="14" type="ORF">N802_08855</name>
</gene>
<keyword evidence="6" id="KW-1015">Disulfide bond</keyword>
<evidence type="ECO:0000256" key="6">
    <source>
        <dbReference type="ARBA" id="ARBA00023157"/>
    </source>
</evidence>
<keyword evidence="3 9" id="KW-0274">FAD</keyword>
<name>A0A0A0J9S5_9MICO</name>
<evidence type="ECO:0000256" key="7">
    <source>
        <dbReference type="ARBA" id="ARBA00023284"/>
    </source>
</evidence>